<name>A0ABW5WE50_9PSEU</name>
<evidence type="ECO:0000256" key="1">
    <source>
        <dbReference type="SAM" id="MobiDB-lite"/>
    </source>
</evidence>
<feature type="region of interest" description="Disordered" evidence="1">
    <location>
        <begin position="1"/>
        <end position="57"/>
    </location>
</feature>
<sequence>MEDEDMASSNRLDLTEASPGRPAMTGAGSSHRANRAAGRGHGEGGQIIPFPRGGDGVPLDDDRWEFRTEVHWVGGADGKWLRRELAGVLRELLTWARDDMTGDFENDGEEQAA</sequence>
<comment type="caution">
    <text evidence="2">The sequence shown here is derived from an EMBL/GenBank/DDBJ whole genome shotgun (WGS) entry which is preliminary data.</text>
</comment>
<dbReference type="RefSeq" id="WP_377390264.1">
    <property type="nucleotide sequence ID" value="NZ_JBHSAN010000022.1"/>
</dbReference>
<evidence type="ECO:0000313" key="2">
    <source>
        <dbReference type="EMBL" id="MFD2802067.1"/>
    </source>
</evidence>
<protein>
    <submittedName>
        <fullName evidence="2">Uncharacterized protein</fullName>
    </submittedName>
</protein>
<organism evidence="2 3">
    <name type="scientific">Prauserella oleivorans</name>
    <dbReference type="NCBI Taxonomy" id="1478153"/>
    <lineage>
        <taxon>Bacteria</taxon>
        <taxon>Bacillati</taxon>
        <taxon>Actinomycetota</taxon>
        <taxon>Actinomycetes</taxon>
        <taxon>Pseudonocardiales</taxon>
        <taxon>Pseudonocardiaceae</taxon>
        <taxon>Prauserella</taxon>
    </lineage>
</organism>
<evidence type="ECO:0000313" key="3">
    <source>
        <dbReference type="Proteomes" id="UP001597478"/>
    </source>
</evidence>
<keyword evidence="3" id="KW-1185">Reference proteome</keyword>
<reference evidence="3" key="1">
    <citation type="journal article" date="2019" name="Int. J. Syst. Evol. Microbiol.">
        <title>The Global Catalogue of Microorganisms (GCM) 10K type strain sequencing project: providing services to taxonomists for standard genome sequencing and annotation.</title>
        <authorList>
            <consortium name="The Broad Institute Genomics Platform"/>
            <consortium name="The Broad Institute Genome Sequencing Center for Infectious Disease"/>
            <person name="Wu L."/>
            <person name="Ma J."/>
        </authorList>
    </citation>
    <scope>NUCLEOTIDE SEQUENCE [LARGE SCALE GENOMIC DNA]</scope>
    <source>
        <strain evidence="3">IBRC-M 10906</strain>
    </source>
</reference>
<proteinExistence type="predicted"/>
<gene>
    <name evidence="2" type="ORF">ACFS2C_22000</name>
</gene>
<accession>A0ABW5WE50</accession>
<dbReference type="Proteomes" id="UP001597478">
    <property type="component" value="Unassembled WGS sequence"/>
</dbReference>
<dbReference type="EMBL" id="JBHUOF010000041">
    <property type="protein sequence ID" value="MFD2802067.1"/>
    <property type="molecule type" value="Genomic_DNA"/>
</dbReference>